<dbReference type="AlphaFoldDB" id="A0A812LCC2"/>
<feature type="compositionally biased region" description="Low complexity" evidence="1">
    <location>
        <begin position="483"/>
        <end position="502"/>
    </location>
</feature>
<organism evidence="2 3">
    <name type="scientific">Symbiodinium natans</name>
    <dbReference type="NCBI Taxonomy" id="878477"/>
    <lineage>
        <taxon>Eukaryota</taxon>
        <taxon>Sar</taxon>
        <taxon>Alveolata</taxon>
        <taxon>Dinophyceae</taxon>
        <taxon>Suessiales</taxon>
        <taxon>Symbiodiniaceae</taxon>
        <taxon>Symbiodinium</taxon>
    </lineage>
</organism>
<protein>
    <submittedName>
        <fullName evidence="2">Uncharacterized protein</fullName>
    </submittedName>
</protein>
<proteinExistence type="predicted"/>
<evidence type="ECO:0000313" key="3">
    <source>
        <dbReference type="Proteomes" id="UP000604046"/>
    </source>
</evidence>
<gene>
    <name evidence="2" type="ORF">SNAT2548_LOCUS11147</name>
</gene>
<evidence type="ECO:0000313" key="2">
    <source>
        <dbReference type="EMBL" id="CAE7242538.1"/>
    </source>
</evidence>
<dbReference type="EMBL" id="CAJNDS010000979">
    <property type="protein sequence ID" value="CAE7242538.1"/>
    <property type="molecule type" value="Genomic_DNA"/>
</dbReference>
<dbReference type="Proteomes" id="UP000604046">
    <property type="component" value="Unassembled WGS sequence"/>
</dbReference>
<keyword evidence="3" id="KW-1185">Reference proteome</keyword>
<accession>A0A812LCC2</accession>
<reference evidence="2" key="1">
    <citation type="submission" date="2021-02" db="EMBL/GenBank/DDBJ databases">
        <authorList>
            <person name="Dougan E. K."/>
            <person name="Rhodes N."/>
            <person name="Thang M."/>
            <person name="Chan C."/>
        </authorList>
    </citation>
    <scope>NUCLEOTIDE SEQUENCE</scope>
</reference>
<feature type="region of interest" description="Disordered" evidence="1">
    <location>
        <begin position="466"/>
        <end position="502"/>
    </location>
</feature>
<comment type="caution">
    <text evidence="2">The sequence shown here is derived from an EMBL/GenBank/DDBJ whole genome shotgun (WGS) entry which is preliminary data.</text>
</comment>
<sequence>MRRKPAQWTTPTAYPIHFPIFYGVRPIGAVAEASLDGNAYLRANFPKLTYIQQARCLDWPQAPVQGVAGGPTAADRVQERPGPVEQAAPGPAYGACGPAIGMPFEDNPGSAMAGGASLPMGRGPAAGATGPAVMNGQPRMQQPNSGTSAVTISTLPGQTLPPSGCTAAARPATMQPAPMLGHVPIAAYNPMVQQSFEQQAHQQVQMLLTKAAAMKPEAAPVTTCSSVQLVPTATGRSGSYVPPPVFTTSGSYVPPPVFSASGSYVPPPAMASTTGSWVPPPRPLAPLTAPMSPLLPGMGPPLGQPLGQTMAQTTGAPLPGGSTVPPMSLGHCGAPGSATVPAMSLGQCGGQGSAIPIPPMSLGQCGGQGPGHPSPFATPFPGGAHPGSLQTGAAPTSILQQGLGGPGYGGSLQATSVSSLCGGCGMPPVPGLEGNPWNFRGLQVPQLPMPTLQAPVMPGPGLGLPVRPDATQRIDMPPPGAFPAPFGSPGLAAGGLPSPARP</sequence>
<name>A0A812LCC2_9DINO</name>
<evidence type="ECO:0000256" key="1">
    <source>
        <dbReference type="SAM" id="MobiDB-lite"/>
    </source>
</evidence>